<feature type="transmembrane region" description="Helical" evidence="1">
    <location>
        <begin position="14"/>
        <end position="34"/>
    </location>
</feature>
<gene>
    <name evidence="2" type="ORF">ENH89_23585</name>
</gene>
<keyword evidence="1" id="KW-0812">Transmembrane</keyword>
<dbReference type="Proteomes" id="UP000885680">
    <property type="component" value="Unassembled WGS sequence"/>
</dbReference>
<organism evidence="2 3">
    <name type="scientific">Aurantimonas coralicida</name>
    <dbReference type="NCBI Taxonomy" id="182270"/>
    <lineage>
        <taxon>Bacteria</taxon>
        <taxon>Pseudomonadati</taxon>
        <taxon>Pseudomonadota</taxon>
        <taxon>Alphaproteobacteria</taxon>
        <taxon>Hyphomicrobiales</taxon>
        <taxon>Aurantimonadaceae</taxon>
        <taxon>Aurantimonas</taxon>
    </lineage>
</organism>
<evidence type="ECO:0000256" key="1">
    <source>
        <dbReference type="SAM" id="Phobius"/>
    </source>
</evidence>
<dbReference type="AlphaFoldDB" id="A0A9C9NKE4"/>
<feature type="transmembrane region" description="Helical" evidence="1">
    <location>
        <begin position="101"/>
        <end position="118"/>
    </location>
</feature>
<reference evidence="2" key="1">
    <citation type="journal article" date="2020" name="mSystems">
        <title>Genome- and Community-Level Interaction Insights into Carbon Utilization and Element Cycling Functions of Hydrothermarchaeota in Hydrothermal Sediment.</title>
        <authorList>
            <person name="Zhou Z."/>
            <person name="Liu Y."/>
            <person name="Xu W."/>
            <person name="Pan J."/>
            <person name="Luo Z.H."/>
            <person name="Li M."/>
        </authorList>
    </citation>
    <scope>NUCLEOTIDE SEQUENCE</scope>
    <source>
        <strain evidence="2">HyVt-347</strain>
    </source>
</reference>
<dbReference type="Pfam" id="PF05437">
    <property type="entry name" value="AzlD"/>
    <property type="match status" value="1"/>
</dbReference>
<accession>A0A9C9NKE4</accession>
<dbReference type="EMBL" id="DRGN01000336">
    <property type="protein sequence ID" value="HEU03239.1"/>
    <property type="molecule type" value="Genomic_DNA"/>
</dbReference>
<name>A0A9C9NKE4_9HYPH</name>
<protein>
    <submittedName>
        <fullName evidence="2">AzlD domain-containing protein</fullName>
    </submittedName>
</protein>
<dbReference type="InterPro" id="IPR008407">
    <property type="entry name" value="Brnchd-chn_aa_trnsp_AzlD"/>
</dbReference>
<evidence type="ECO:0000313" key="3">
    <source>
        <dbReference type="Proteomes" id="UP000885680"/>
    </source>
</evidence>
<comment type="caution">
    <text evidence="2">The sequence shown here is derived from an EMBL/GenBank/DDBJ whole genome shotgun (WGS) entry which is preliminary data.</text>
</comment>
<proteinExistence type="predicted"/>
<feature type="transmembrane region" description="Helical" evidence="1">
    <location>
        <begin position="75"/>
        <end position="96"/>
    </location>
</feature>
<feature type="transmembrane region" description="Helical" evidence="1">
    <location>
        <begin position="46"/>
        <end position="69"/>
    </location>
</feature>
<keyword evidence="1" id="KW-0472">Membrane</keyword>
<keyword evidence="1" id="KW-1133">Transmembrane helix</keyword>
<evidence type="ECO:0000313" key="2">
    <source>
        <dbReference type="EMBL" id="HEU03239.1"/>
    </source>
</evidence>
<sequence length="119" mass="12539">MMGDLSFTAIAEPWWPFVFILLAGWLPTDIWRYLGVLSAGRIDEHSPFAAFARTIATSLVAAVIAQLVLFPTGSLAAIAPLIRVGALAAGFAAYLLSGRRVLVAILIAEAILIGGAVMT</sequence>